<sequence>MYLMDYWPPHKKVCHTVTTTAFNVLKDLDWTWMAEWSQMRLPDKGSRVFRSSKVLLGFIRFFENFPVVARSLELCPVYGNRLTTYYMGHKHEWGPLIETALATRSELYRTAQRRSE</sequence>
<reference evidence="1" key="1">
    <citation type="submission" date="2016-07" db="EMBL/GenBank/DDBJ databases">
        <authorList>
            <person name="Bretaudeau A."/>
        </authorList>
    </citation>
    <scope>NUCLEOTIDE SEQUENCE</scope>
    <source>
        <strain evidence="1">Rice</strain>
        <tissue evidence="1">Whole body</tissue>
    </source>
</reference>
<organism evidence="1">
    <name type="scientific">Spodoptera frugiperda</name>
    <name type="common">Fall armyworm</name>
    <dbReference type="NCBI Taxonomy" id="7108"/>
    <lineage>
        <taxon>Eukaryota</taxon>
        <taxon>Metazoa</taxon>
        <taxon>Ecdysozoa</taxon>
        <taxon>Arthropoda</taxon>
        <taxon>Hexapoda</taxon>
        <taxon>Insecta</taxon>
        <taxon>Pterygota</taxon>
        <taxon>Neoptera</taxon>
        <taxon>Endopterygota</taxon>
        <taxon>Lepidoptera</taxon>
        <taxon>Glossata</taxon>
        <taxon>Ditrysia</taxon>
        <taxon>Noctuoidea</taxon>
        <taxon>Noctuidae</taxon>
        <taxon>Amphipyrinae</taxon>
        <taxon>Spodoptera</taxon>
    </lineage>
</organism>
<proteinExistence type="predicted"/>
<protein>
    <submittedName>
        <fullName evidence="1">SFRICE_006538</fullName>
    </submittedName>
</protein>
<accession>A0A2H1VEJ6</accession>
<evidence type="ECO:0000313" key="1">
    <source>
        <dbReference type="EMBL" id="SOQ39263.1"/>
    </source>
</evidence>
<dbReference type="AlphaFoldDB" id="A0A2H1VEJ6"/>
<gene>
    <name evidence="1" type="ORF">SFRICE_006538</name>
</gene>
<name>A0A2H1VEJ6_SPOFR</name>
<dbReference type="EMBL" id="ODYU01002146">
    <property type="protein sequence ID" value="SOQ39263.1"/>
    <property type="molecule type" value="Genomic_DNA"/>
</dbReference>